<dbReference type="RefSeq" id="WP_140512097.1">
    <property type="nucleotide sequence ID" value="NZ_RCZH01000036.1"/>
</dbReference>
<proteinExistence type="predicted"/>
<keyword evidence="2" id="KW-1185">Reference proteome</keyword>
<organism evidence="1 2">
    <name type="scientific">Flavobacterium pectinovorum</name>
    <dbReference type="NCBI Taxonomy" id="29533"/>
    <lineage>
        <taxon>Bacteria</taxon>
        <taxon>Pseudomonadati</taxon>
        <taxon>Bacteroidota</taxon>
        <taxon>Flavobacteriia</taxon>
        <taxon>Flavobacteriales</taxon>
        <taxon>Flavobacteriaceae</taxon>
        <taxon>Flavobacterium</taxon>
    </lineage>
</organism>
<dbReference type="GO" id="GO:0004519">
    <property type="term" value="F:endonuclease activity"/>
    <property type="evidence" value="ECO:0007669"/>
    <property type="project" value="UniProtKB-KW"/>
</dbReference>
<keyword evidence="1" id="KW-0540">Nuclease</keyword>
<dbReference type="Pfam" id="PF09561">
    <property type="entry name" value="RE_HpaII"/>
    <property type="match status" value="1"/>
</dbReference>
<gene>
    <name evidence="1" type="ORF">EAH81_27550</name>
</gene>
<sequence>MITGNKGEWSELYVLTKLLAEGKLFQSDINLDKDENEYYEIIKVYKEESASTLEFERNDEISIYRVVNNERSFVKNLSIDYFSEKSPDLLNGILNGKGKHFKIDEINDFINEIEIQKLTALSTSKSDIKLRIYDHRLAKETDLGFSIKSLLGEDSTLFNTGIGNNFIFEIEGDLKTSLEEFNSETYKPAGGISKITARLRKIIDLGTTIKFKGIQSKQLWRNLKMIDGDLPEVLAHALLHRWINRTSSLLKTVETLEENDPMDFYNGEKSIQKLYEYKLKRFLAECAMGMTSETPWLGIYDATGGVIIPKRDGNIVCFHIYDFNLFREYLINNTIFEQPSTGEDEDNPGNINTESKKKYYYGWLYEEEEKLYFKINLQIRFK</sequence>
<dbReference type="InterPro" id="IPR019062">
    <property type="entry name" value="Restrct_endonuc_II_HpaII"/>
</dbReference>
<evidence type="ECO:0000313" key="2">
    <source>
        <dbReference type="Proteomes" id="UP000319700"/>
    </source>
</evidence>
<name>A0A502DVV0_9FLAO</name>
<dbReference type="OrthoDB" id="1551452at2"/>
<keyword evidence="1" id="KW-0255">Endonuclease</keyword>
<dbReference type="AlphaFoldDB" id="A0A502DVV0"/>
<dbReference type="EMBL" id="RCZH01000036">
    <property type="protein sequence ID" value="TPG29638.1"/>
    <property type="molecule type" value="Genomic_DNA"/>
</dbReference>
<reference evidence="1 2" key="1">
    <citation type="journal article" date="2019" name="Environ. Microbiol.">
        <title>Species interactions and distinct microbial communities in high Arctic permafrost affected cryosols are associated with the CH4 and CO2 gas fluxes.</title>
        <authorList>
            <person name="Altshuler I."/>
            <person name="Hamel J."/>
            <person name="Turney S."/>
            <person name="Magnuson E."/>
            <person name="Levesque R."/>
            <person name="Greer C."/>
            <person name="Whyte L.G."/>
        </authorList>
    </citation>
    <scope>NUCLEOTIDE SEQUENCE [LARGE SCALE GENOMIC DNA]</scope>
    <source>
        <strain evidence="1 2">42</strain>
    </source>
</reference>
<dbReference type="Proteomes" id="UP000319700">
    <property type="component" value="Unassembled WGS sequence"/>
</dbReference>
<protein>
    <submittedName>
        <fullName evidence="1">HpaII family restriction endonuclease</fullName>
    </submittedName>
</protein>
<keyword evidence="1" id="KW-0378">Hydrolase</keyword>
<accession>A0A502DVV0</accession>
<evidence type="ECO:0000313" key="1">
    <source>
        <dbReference type="EMBL" id="TPG29638.1"/>
    </source>
</evidence>
<comment type="caution">
    <text evidence="1">The sequence shown here is derived from an EMBL/GenBank/DDBJ whole genome shotgun (WGS) entry which is preliminary data.</text>
</comment>